<feature type="transmembrane region" description="Helical" evidence="7">
    <location>
        <begin position="104"/>
        <end position="122"/>
    </location>
</feature>
<keyword evidence="3" id="KW-1003">Cell membrane</keyword>
<dbReference type="GO" id="GO:0016413">
    <property type="term" value="F:O-acetyltransferase activity"/>
    <property type="evidence" value="ECO:0007669"/>
    <property type="project" value="TreeGrafter"/>
</dbReference>
<evidence type="ECO:0000313" key="10">
    <source>
        <dbReference type="EMBL" id="ODM14085.1"/>
    </source>
</evidence>
<evidence type="ECO:0000256" key="3">
    <source>
        <dbReference type="ARBA" id="ARBA00022475"/>
    </source>
</evidence>
<sequence length="372" mass="44493">MYFFILILLFILLFQVSSSGPEHFQEEHFTKNFELPLRGFFTLVIVYHHLSQYLDNPGPFRVFLEVGILCVAAFFFYSGYGLMKSVLTNKNYFHHFFLRRYIKIFVPFFICNALYLFVYYLTGDRYGLKLSLEYLSGIQLINPQSWYIIVIALFYFVFFLSFRFIRKKGISFLLLGIFQIVFPTYCMAKGPGIYWFQGEWWFNSSSLFFIGILMAQFEKPIMKFTRKWYYWLLLLSAGTFLYFFPKSVQVLDQIEPLLTNEHIFVKEMIGNWICFIWQTIAVINFMIFVFLLTLKIRFSNKFLSFLGTRSFEIYLIHGLFLEVFRSDRFYIQSDFLYTAAVLVLSLGCASLMYYPFKMISRKLEEYSLQLYS</sequence>
<evidence type="ECO:0000313" key="11">
    <source>
        <dbReference type="EMBL" id="ODR46643.1"/>
    </source>
</evidence>
<feature type="transmembrane region" description="Helical" evidence="7">
    <location>
        <begin position="200"/>
        <end position="217"/>
    </location>
</feature>
<evidence type="ECO:0000256" key="1">
    <source>
        <dbReference type="ARBA" id="ARBA00004651"/>
    </source>
</evidence>
<feature type="transmembrane region" description="Helical" evidence="7">
    <location>
        <begin position="62"/>
        <end position="83"/>
    </location>
</feature>
<keyword evidence="6 7" id="KW-0472">Membrane</keyword>
<evidence type="ECO:0000313" key="14">
    <source>
        <dbReference type="Proteomes" id="UP000094271"/>
    </source>
</evidence>
<dbReference type="PANTHER" id="PTHR40074">
    <property type="entry name" value="O-ACETYLTRANSFERASE WECH"/>
    <property type="match status" value="1"/>
</dbReference>
<keyword evidence="9" id="KW-0808">Transferase</keyword>
<dbReference type="Proteomes" id="UP000094869">
    <property type="component" value="Unassembled WGS sequence"/>
</dbReference>
<accession>A0A1E3A8G3</accession>
<dbReference type="AlphaFoldDB" id="A0A1E3A8G3"/>
<dbReference type="GO" id="GO:0009246">
    <property type="term" value="P:enterobacterial common antigen biosynthetic process"/>
    <property type="evidence" value="ECO:0007669"/>
    <property type="project" value="TreeGrafter"/>
</dbReference>
<evidence type="ECO:0000256" key="6">
    <source>
        <dbReference type="ARBA" id="ARBA00023136"/>
    </source>
</evidence>
<reference evidence="11 14" key="3">
    <citation type="submission" date="2016-08" db="EMBL/GenBank/DDBJ databases">
        <authorList>
            <person name="Seilhamer J.J."/>
        </authorList>
    </citation>
    <scope>NUCLEOTIDE SEQUENCE [LARGE SCALE GENOMIC DNA]</scope>
    <source>
        <strain evidence="11 14">NML150140-1</strain>
    </source>
</reference>
<dbReference type="GeneID" id="93300176"/>
<dbReference type="RefSeq" id="WP_009254979.1">
    <property type="nucleotide sequence ID" value="NZ_BAABXS010000002.1"/>
</dbReference>
<evidence type="ECO:0000256" key="4">
    <source>
        <dbReference type="ARBA" id="ARBA00022692"/>
    </source>
</evidence>
<feature type="domain" description="Acyltransferase 3" evidence="8">
    <location>
        <begin position="37"/>
        <end position="353"/>
    </location>
</feature>
<dbReference type="EMBL" id="MEHA01000023">
    <property type="protein sequence ID" value="ODR46643.1"/>
    <property type="molecule type" value="Genomic_DNA"/>
</dbReference>
<dbReference type="Proteomes" id="UP000095003">
    <property type="component" value="Unassembled WGS sequence"/>
</dbReference>
<dbReference type="Pfam" id="PF01757">
    <property type="entry name" value="Acyl_transf_3"/>
    <property type="match status" value="1"/>
</dbReference>
<name>A0A1E3A8G3_9FIRM</name>
<evidence type="ECO:0000256" key="7">
    <source>
        <dbReference type="SAM" id="Phobius"/>
    </source>
</evidence>
<feature type="transmembrane region" description="Helical" evidence="7">
    <location>
        <begin position="145"/>
        <end position="165"/>
    </location>
</feature>
<comment type="similarity">
    <text evidence="2">Belongs to the acyltransferase 3 family.</text>
</comment>
<dbReference type="EMBL" id="MEHD01000022">
    <property type="protein sequence ID" value="ODR56929.1"/>
    <property type="molecule type" value="Genomic_DNA"/>
</dbReference>
<dbReference type="Proteomes" id="UP000094067">
    <property type="component" value="Unassembled WGS sequence"/>
</dbReference>
<protein>
    <submittedName>
        <fullName evidence="9">Acyltransferase family protein</fullName>
    </submittedName>
</protein>
<evidence type="ECO:0000256" key="5">
    <source>
        <dbReference type="ARBA" id="ARBA00022989"/>
    </source>
</evidence>
<dbReference type="InterPro" id="IPR002656">
    <property type="entry name" value="Acyl_transf_3_dom"/>
</dbReference>
<evidence type="ECO:0000313" key="16">
    <source>
        <dbReference type="Proteomes" id="UP000095003"/>
    </source>
</evidence>
<evidence type="ECO:0000313" key="9">
    <source>
        <dbReference type="EMBL" id="ODM05062.1"/>
    </source>
</evidence>
<dbReference type="GO" id="GO:0005886">
    <property type="term" value="C:plasma membrane"/>
    <property type="evidence" value="ECO:0007669"/>
    <property type="project" value="UniProtKB-SubCell"/>
</dbReference>
<feature type="transmembrane region" description="Helical" evidence="7">
    <location>
        <begin position="172"/>
        <end position="194"/>
    </location>
</feature>
<keyword evidence="9" id="KW-0012">Acyltransferase</keyword>
<proteinExistence type="inferred from homology"/>
<dbReference type="OrthoDB" id="3268734at2"/>
<reference evidence="13 16" key="1">
    <citation type="submission" date="2016-07" db="EMBL/GenBank/DDBJ databases">
        <title>Characterization of isolates of Eisenbergiella tayi derived from blood cultures, using whole genome sequencing.</title>
        <authorList>
            <person name="Burdz T."/>
            <person name="Wiebe D."/>
            <person name="Huynh C."/>
            <person name="Bernard K."/>
        </authorList>
    </citation>
    <scope>NUCLEOTIDE SEQUENCE [LARGE SCALE GENOMIC DNA]</scope>
    <source>
        <strain evidence="9 13">NML 110608</strain>
        <strain evidence="10 16">NML 120489</strain>
    </source>
</reference>
<evidence type="ECO:0000313" key="13">
    <source>
        <dbReference type="Proteomes" id="UP000094067"/>
    </source>
</evidence>
<gene>
    <name evidence="10" type="ORF">BEH84_01806</name>
    <name evidence="11" type="ORF">BEI59_24440</name>
    <name evidence="9" type="ORF">BEI61_00945</name>
    <name evidence="12" type="ORF">BEI63_12160</name>
</gene>
<comment type="subcellular location">
    <subcellularLocation>
        <location evidence="1">Cell membrane</location>
        <topology evidence="1">Multi-pass membrane protein</topology>
    </subcellularLocation>
</comment>
<feature type="transmembrane region" description="Helical" evidence="7">
    <location>
        <begin position="306"/>
        <end position="324"/>
    </location>
</feature>
<keyword evidence="15" id="KW-1185">Reference proteome</keyword>
<comment type="caution">
    <text evidence="9">The sequence shown here is derived from an EMBL/GenBank/DDBJ whole genome shotgun (WGS) entry which is preliminary data.</text>
</comment>
<feature type="transmembrane region" description="Helical" evidence="7">
    <location>
        <begin position="229"/>
        <end position="248"/>
    </location>
</feature>
<evidence type="ECO:0000313" key="15">
    <source>
        <dbReference type="Proteomes" id="UP000094869"/>
    </source>
</evidence>
<dbReference type="Proteomes" id="UP000094271">
    <property type="component" value="Unassembled WGS sequence"/>
</dbReference>
<feature type="transmembrane region" description="Helical" evidence="7">
    <location>
        <begin position="268"/>
        <end position="294"/>
    </location>
</feature>
<reference evidence="12 15" key="2">
    <citation type="submission" date="2016-08" db="EMBL/GenBank/DDBJ databases">
        <title>Characterization of Isolates of Eisenbergiella tayi Derived from Blood Cultures, Using Whole Genome Sequencing.</title>
        <authorList>
            <person name="Bernier A.-M."/>
            <person name="Burdz T."/>
            <person name="Wiebe D."/>
            <person name="Bernard K."/>
        </authorList>
    </citation>
    <scope>NUCLEOTIDE SEQUENCE [LARGE SCALE GENOMIC DNA]</scope>
    <source>
        <strain evidence="12 15">NML120146</strain>
    </source>
</reference>
<evidence type="ECO:0000313" key="12">
    <source>
        <dbReference type="EMBL" id="ODR56929.1"/>
    </source>
</evidence>
<feature type="transmembrane region" description="Helical" evidence="7">
    <location>
        <begin position="336"/>
        <end position="356"/>
    </location>
</feature>
<evidence type="ECO:0000259" key="8">
    <source>
        <dbReference type="Pfam" id="PF01757"/>
    </source>
</evidence>
<dbReference type="EMBL" id="MCGI01000001">
    <property type="protein sequence ID" value="ODM14085.1"/>
    <property type="molecule type" value="Genomic_DNA"/>
</dbReference>
<dbReference type="PANTHER" id="PTHR40074:SF2">
    <property type="entry name" value="O-ACETYLTRANSFERASE WECH"/>
    <property type="match status" value="1"/>
</dbReference>
<dbReference type="EMBL" id="MCGH01000002">
    <property type="protein sequence ID" value="ODM05062.1"/>
    <property type="molecule type" value="Genomic_DNA"/>
</dbReference>
<keyword evidence="4 7" id="KW-0812">Transmembrane</keyword>
<organism evidence="9 13">
    <name type="scientific">Eisenbergiella tayi</name>
    <dbReference type="NCBI Taxonomy" id="1432052"/>
    <lineage>
        <taxon>Bacteria</taxon>
        <taxon>Bacillati</taxon>
        <taxon>Bacillota</taxon>
        <taxon>Clostridia</taxon>
        <taxon>Lachnospirales</taxon>
        <taxon>Lachnospiraceae</taxon>
        <taxon>Eisenbergiella</taxon>
    </lineage>
</organism>
<evidence type="ECO:0000256" key="2">
    <source>
        <dbReference type="ARBA" id="ARBA00007400"/>
    </source>
</evidence>
<keyword evidence="5 7" id="KW-1133">Transmembrane helix</keyword>